<evidence type="ECO:0000256" key="2">
    <source>
        <dbReference type="ARBA" id="ARBA00009405"/>
    </source>
</evidence>
<protein>
    <recommendedName>
        <fullName evidence="3">hydroxymethylglutaryl-CoA lyase</fullName>
        <ecNumber evidence="3">4.1.3.4</ecNumber>
    </recommendedName>
</protein>
<dbReference type="InterPro" id="IPR013785">
    <property type="entry name" value="Aldolase_TIM"/>
</dbReference>
<dbReference type="SUPFAM" id="SSF51569">
    <property type="entry name" value="Aldolase"/>
    <property type="match status" value="1"/>
</dbReference>
<organism evidence="8 9">
    <name type="scientific">Saccoglossus kowalevskii</name>
    <name type="common">Acorn worm</name>
    <dbReference type="NCBI Taxonomy" id="10224"/>
    <lineage>
        <taxon>Eukaryota</taxon>
        <taxon>Metazoa</taxon>
        <taxon>Hemichordata</taxon>
        <taxon>Enteropneusta</taxon>
        <taxon>Harrimaniidae</taxon>
        <taxon>Saccoglossus</taxon>
    </lineage>
</organism>
<feature type="non-terminal residue" evidence="9">
    <location>
        <position position="82"/>
    </location>
</feature>
<comment type="pathway">
    <text evidence="1">Metabolic intermediate metabolism; (S)-3-hydroxy-3-methylglutaryl-CoA degradation; acetoacetate from (S)-3-hydroxy-3-methylglutaryl-CoA: step 1/1.</text>
</comment>
<evidence type="ECO:0000256" key="5">
    <source>
        <dbReference type="ARBA" id="ARBA00023239"/>
    </source>
</evidence>
<evidence type="ECO:0000313" key="9">
    <source>
        <dbReference type="RefSeq" id="XP_006818556.1"/>
    </source>
</evidence>
<dbReference type="PANTHER" id="PTHR42738:SF7">
    <property type="entry name" value="HYDROXYMETHYLGLUTARYL-COA LYASE"/>
    <property type="match status" value="1"/>
</dbReference>
<sequence length="82" mass="8933">MADHKEVMTGIKCYPNVNYPVLTPNIKGFEAAVNAGAKEVAIFGAASEAFSWKNINCSIVDSLQRFEEVMKSANKTNIPVRG</sequence>
<name>A0ABM0MEW5_SACKO</name>
<dbReference type="Pfam" id="PF00682">
    <property type="entry name" value="HMGL-like"/>
    <property type="match status" value="1"/>
</dbReference>
<accession>A0ABM0MEW5</accession>
<evidence type="ECO:0000256" key="4">
    <source>
        <dbReference type="ARBA" id="ARBA00022723"/>
    </source>
</evidence>
<evidence type="ECO:0000256" key="6">
    <source>
        <dbReference type="ARBA" id="ARBA00049877"/>
    </source>
</evidence>
<keyword evidence="8" id="KW-1185">Reference proteome</keyword>
<evidence type="ECO:0000313" key="8">
    <source>
        <dbReference type="Proteomes" id="UP000694865"/>
    </source>
</evidence>
<dbReference type="Proteomes" id="UP000694865">
    <property type="component" value="Unplaced"/>
</dbReference>
<dbReference type="Gene3D" id="3.20.20.70">
    <property type="entry name" value="Aldolase class I"/>
    <property type="match status" value="1"/>
</dbReference>
<dbReference type="InterPro" id="IPR000891">
    <property type="entry name" value="PYR_CT"/>
</dbReference>
<dbReference type="EC" id="4.1.3.4" evidence="3"/>
<feature type="domain" description="Pyruvate carboxyltransferase" evidence="7">
    <location>
        <begin position="19"/>
        <end position="80"/>
    </location>
</feature>
<comment type="similarity">
    <text evidence="2">Belongs to the HMG-CoA lyase family.</text>
</comment>
<evidence type="ECO:0000256" key="1">
    <source>
        <dbReference type="ARBA" id="ARBA00005143"/>
    </source>
</evidence>
<dbReference type="InterPro" id="IPR043594">
    <property type="entry name" value="HMGL"/>
</dbReference>
<keyword evidence="4" id="KW-0479">Metal-binding</keyword>
<evidence type="ECO:0000256" key="3">
    <source>
        <dbReference type="ARBA" id="ARBA00012910"/>
    </source>
</evidence>
<evidence type="ECO:0000259" key="7">
    <source>
        <dbReference type="Pfam" id="PF00682"/>
    </source>
</evidence>
<proteinExistence type="inferred from homology"/>
<dbReference type="RefSeq" id="XP_006818556.1">
    <property type="nucleotide sequence ID" value="XM_006818493.1"/>
</dbReference>
<dbReference type="GeneID" id="102804336"/>
<dbReference type="PANTHER" id="PTHR42738">
    <property type="entry name" value="HYDROXYMETHYLGLUTARYL-COA LYASE"/>
    <property type="match status" value="1"/>
</dbReference>
<comment type="catalytic activity">
    <reaction evidence="6">
        <text>(3S)-3-hydroxy-3-methylglutaryl-CoA = acetoacetate + acetyl-CoA</text>
        <dbReference type="Rhea" id="RHEA:24404"/>
        <dbReference type="ChEBI" id="CHEBI:13705"/>
        <dbReference type="ChEBI" id="CHEBI:43074"/>
        <dbReference type="ChEBI" id="CHEBI:57288"/>
        <dbReference type="EC" id="4.1.3.4"/>
    </reaction>
</comment>
<reference evidence="9" key="1">
    <citation type="submission" date="2025-08" db="UniProtKB">
        <authorList>
            <consortium name="RefSeq"/>
        </authorList>
    </citation>
    <scope>IDENTIFICATION</scope>
    <source>
        <tissue evidence="9">Testes</tissue>
    </source>
</reference>
<gene>
    <name evidence="9" type="primary">LOC102804336</name>
</gene>
<keyword evidence="5" id="KW-0456">Lyase</keyword>